<organism evidence="1 2">
    <name type="scientific">Cochliobolus heterostrophus (strain C5 / ATCC 48332 / race O)</name>
    <name type="common">Southern corn leaf blight fungus</name>
    <name type="synonym">Bipolaris maydis</name>
    <dbReference type="NCBI Taxonomy" id="701091"/>
    <lineage>
        <taxon>Eukaryota</taxon>
        <taxon>Fungi</taxon>
        <taxon>Dikarya</taxon>
        <taxon>Ascomycota</taxon>
        <taxon>Pezizomycotina</taxon>
        <taxon>Dothideomycetes</taxon>
        <taxon>Pleosporomycetidae</taxon>
        <taxon>Pleosporales</taxon>
        <taxon>Pleosporineae</taxon>
        <taxon>Pleosporaceae</taxon>
        <taxon>Bipolaris</taxon>
    </lineage>
</organism>
<reference evidence="1 2" key="1">
    <citation type="journal article" date="2012" name="PLoS Pathog.">
        <title>Diverse lifestyles and strategies of plant pathogenesis encoded in the genomes of eighteen Dothideomycetes fungi.</title>
        <authorList>
            <person name="Ohm R.A."/>
            <person name="Feau N."/>
            <person name="Henrissat B."/>
            <person name="Schoch C.L."/>
            <person name="Horwitz B.A."/>
            <person name="Barry K.W."/>
            <person name="Condon B.J."/>
            <person name="Copeland A.C."/>
            <person name="Dhillon B."/>
            <person name="Glaser F."/>
            <person name="Hesse C.N."/>
            <person name="Kosti I."/>
            <person name="LaButti K."/>
            <person name="Lindquist E.A."/>
            <person name="Lucas S."/>
            <person name="Salamov A.A."/>
            <person name="Bradshaw R.E."/>
            <person name="Ciuffetti L."/>
            <person name="Hamelin R.C."/>
            <person name="Kema G.H.J."/>
            <person name="Lawrence C."/>
            <person name="Scott J.A."/>
            <person name="Spatafora J.W."/>
            <person name="Turgeon B.G."/>
            <person name="de Wit P.J.G.M."/>
            <person name="Zhong S."/>
            <person name="Goodwin S.B."/>
            <person name="Grigoriev I.V."/>
        </authorList>
    </citation>
    <scope>NUCLEOTIDE SEQUENCE [LARGE SCALE GENOMIC DNA]</scope>
    <source>
        <strain evidence="2">C5 / ATCC 48332 / race O</strain>
    </source>
</reference>
<dbReference type="OrthoDB" id="2345911at2759"/>
<reference evidence="2" key="2">
    <citation type="journal article" date="2013" name="PLoS Genet.">
        <title>Comparative genome structure, secondary metabolite, and effector coding capacity across Cochliobolus pathogens.</title>
        <authorList>
            <person name="Condon B.J."/>
            <person name="Leng Y."/>
            <person name="Wu D."/>
            <person name="Bushley K.E."/>
            <person name="Ohm R.A."/>
            <person name="Otillar R."/>
            <person name="Martin J."/>
            <person name="Schackwitz W."/>
            <person name="Grimwood J."/>
            <person name="MohdZainudin N."/>
            <person name="Xue C."/>
            <person name="Wang R."/>
            <person name="Manning V.A."/>
            <person name="Dhillon B."/>
            <person name="Tu Z.J."/>
            <person name="Steffenson B.J."/>
            <person name="Salamov A."/>
            <person name="Sun H."/>
            <person name="Lowry S."/>
            <person name="LaButti K."/>
            <person name="Han J."/>
            <person name="Copeland A."/>
            <person name="Lindquist E."/>
            <person name="Barry K."/>
            <person name="Schmutz J."/>
            <person name="Baker S.E."/>
            <person name="Ciuffetti L.M."/>
            <person name="Grigoriev I.V."/>
            <person name="Zhong S."/>
            <person name="Turgeon B.G."/>
        </authorList>
    </citation>
    <scope>NUCLEOTIDE SEQUENCE [LARGE SCALE GENOMIC DNA]</scope>
    <source>
        <strain evidence="2">C5 / ATCC 48332 / race O</strain>
    </source>
</reference>
<proteinExistence type="predicted"/>
<dbReference type="Proteomes" id="UP000016936">
    <property type="component" value="Unassembled WGS sequence"/>
</dbReference>
<name>M2UDP6_COCH5</name>
<dbReference type="HOGENOM" id="CLU_1731132_0_0_1"/>
<keyword evidence="2" id="KW-1185">Reference proteome</keyword>
<sequence>MALSRVTPTQDSAWSSLLPFSKYLHEDLLSEYHSLDEFLAESPHSATFWFFQSRDAFISQNRFRKWSREVLDDYVLLLAMSGYVQRKDCFFISHFWRERQNPDPDGQTLRLHQAQIGPQEWLYIWVDWTCLPQHPRSGPEETYFSHGLRTMTGVIRNTGFSYFYPSFKPRLWILYEIA</sequence>
<accession>M2UDP6</accession>
<evidence type="ECO:0000313" key="2">
    <source>
        <dbReference type="Proteomes" id="UP000016936"/>
    </source>
</evidence>
<evidence type="ECO:0000313" key="1">
    <source>
        <dbReference type="EMBL" id="EMD96684.1"/>
    </source>
</evidence>
<protein>
    <recommendedName>
        <fullName evidence="3">Heterokaryon incompatibility domain-containing protein</fullName>
    </recommendedName>
</protein>
<dbReference type="AlphaFoldDB" id="M2UDP6"/>
<evidence type="ECO:0008006" key="3">
    <source>
        <dbReference type="Google" id="ProtNLM"/>
    </source>
</evidence>
<dbReference type="EMBL" id="KB445569">
    <property type="protein sequence ID" value="EMD96684.1"/>
    <property type="molecule type" value="Genomic_DNA"/>
</dbReference>
<gene>
    <name evidence="1" type="ORF">COCHEDRAFT_1220267</name>
</gene>